<dbReference type="AlphaFoldDB" id="A0A0G1QSI1"/>
<name>A0A0G1QSI1_9BACT</name>
<feature type="region of interest" description="Disordered" evidence="1">
    <location>
        <begin position="122"/>
        <end position="149"/>
    </location>
</feature>
<dbReference type="EMBL" id="LCNC01000025">
    <property type="protein sequence ID" value="KKU47976.1"/>
    <property type="molecule type" value="Genomic_DNA"/>
</dbReference>
<dbReference type="Proteomes" id="UP000034831">
    <property type="component" value="Unassembled WGS sequence"/>
</dbReference>
<evidence type="ECO:0000313" key="2">
    <source>
        <dbReference type="EMBL" id="KKU47976.1"/>
    </source>
</evidence>
<organism evidence="2 3">
    <name type="scientific">Candidatus Woesebacteria bacterium GW2011_GWF2_46_8</name>
    <dbReference type="NCBI Taxonomy" id="1618604"/>
    <lineage>
        <taxon>Bacteria</taxon>
        <taxon>Candidatus Woeseibacteriota</taxon>
    </lineage>
</organism>
<feature type="region of interest" description="Disordered" evidence="1">
    <location>
        <begin position="1"/>
        <end position="22"/>
    </location>
</feature>
<proteinExistence type="predicted"/>
<evidence type="ECO:0000313" key="3">
    <source>
        <dbReference type="Proteomes" id="UP000034831"/>
    </source>
</evidence>
<feature type="compositionally biased region" description="Basic and acidic residues" evidence="1">
    <location>
        <begin position="10"/>
        <end position="20"/>
    </location>
</feature>
<sequence>MVTPMARIAHTVEEKPETSPERMTVAGPVWDCLAMSLTGLWSPVAYSVRRKMTTERTMPMVVATASRMSPAMAPARTKKPTMETAAEMPKERMMAFMPSLISVLPFALTVKIPKIEVPTPKALTARGKRTPGSPKVTPPKIRAATKVTS</sequence>
<comment type="caution">
    <text evidence="2">The sequence shown here is derived from an EMBL/GenBank/DDBJ whole genome shotgun (WGS) entry which is preliminary data.</text>
</comment>
<gene>
    <name evidence="2" type="ORF">UX67_C0025G0002</name>
</gene>
<reference evidence="2 3" key="1">
    <citation type="journal article" date="2015" name="Nature">
        <title>rRNA introns, odd ribosomes, and small enigmatic genomes across a large radiation of phyla.</title>
        <authorList>
            <person name="Brown C.T."/>
            <person name="Hug L.A."/>
            <person name="Thomas B.C."/>
            <person name="Sharon I."/>
            <person name="Castelle C.J."/>
            <person name="Singh A."/>
            <person name="Wilkins M.J."/>
            <person name="Williams K.H."/>
            <person name="Banfield J.F."/>
        </authorList>
    </citation>
    <scope>NUCLEOTIDE SEQUENCE [LARGE SCALE GENOMIC DNA]</scope>
</reference>
<evidence type="ECO:0000256" key="1">
    <source>
        <dbReference type="SAM" id="MobiDB-lite"/>
    </source>
</evidence>
<protein>
    <submittedName>
        <fullName evidence="2">Uncharacterized protein</fullName>
    </submittedName>
</protein>
<accession>A0A0G1QSI1</accession>